<dbReference type="Gene3D" id="3.30.413.10">
    <property type="entry name" value="Sulfite Reductase Hemoprotein, domain 1"/>
    <property type="match status" value="2"/>
</dbReference>
<accession>A0A381T0Q9</accession>
<keyword evidence="2" id="KW-0349">Heme</keyword>
<dbReference type="InterPro" id="IPR005117">
    <property type="entry name" value="NiRdtase/SiRdtase_haem-b_fer"/>
</dbReference>
<dbReference type="PANTHER" id="PTHR32439:SF9">
    <property type="entry name" value="BLR3264 PROTEIN"/>
    <property type="match status" value="1"/>
</dbReference>
<keyword evidence="1" id="KW-0004">4Fe-4S</keyword>
<dbReference type="AlphaFoldDB" id="A0A381T0Q9"/>
<evidence type="ECO:0000256" key="3">
    <source>
        <dbReference type="ARBA" id="ARBA00022723"/>
    </source>
</evidence>
<dbReference type="PROSITE" id="PS00365">
    <property type="entry name" value="NIR_SIR"/>
    <property type="match status" value="1"/>
</dbReference>
<dbReference type="PANTHER" id="PTHR32439">
    <property type="entry name" value="FERREDOXIN--NITRITE REDUCTASE, CHLOROPLASTIC"/>
    <property type="match status" value="1"/>
</dbReference>
<feature type="domain" description="Nitrite/Sulfite reductase ferredoxin-like" evidence="8">
    <location>
        <begin position="345"/>
        <end position="394"/>
    </location>
</feature>
<evidence type="ECO:0000256" key="6">
    <source>
        <dbReference type="ARBA" id="ARBA00023014"/>
    </source>
</evidence>
<dbReference type="SUPFAM" id="SSF55124">
    <property type="entry name" value="Nitrite/Sulfite reductase N-terminal domain-like"/>
    <property type="match status" value="2"/>
</dbReference>
<evidence type="ECO:0000256" key="4">
    <source>
        <dbReference type="ARBA" id="ARBA00023002"/>
    </source>
</evidence>
<evidence type="ECO:0000256" key="2">
    <source>
        <dbReference type="ARBA" id="ARBA00022617"/>
    </source>
</evidence>
<dbReference type="Gene3D" id="3.90.480.10">
    <property type="entry name" value="Sulfite Reductase Hemoprotein,Domain 2"/>
    <property type="match status" value="1"/>
</dbReference>
<dbReference type="PRINTS" id="PR00397">
    <property type="entry name" value="SIROHAEM"/>
</dbReference>
<evidence type="ECO:0000259" key="7">
    <source>
        <dbReference type="Pfam" id="PF01077"/>
    </source>
</evidence>
<keyword evidence="6" id="KW-0411">Iron-sulfur</keyword>
<protein>
    <submittedName>
        <fullName evidence="9">Uncharacterized protein</fullName>
    </submittedName>
</protein>
<feature type="domain" description="Nitrite/Sulfite reductase ferredoxin-like" evidence="8">
    <location>
        <begin position="52"/>
        <end position="109"/>
    </location>
</feature>
<dbReference type="SUPFAM" id="SSF56014">
    <property type="entry name" value="Nitrite and sulphite reductase 4Fe-4S domain-like"/>
    <property type="match status" value="2"/>
</dbReference>
<feature type="domain" description="Nitrite/sulphite reductase 4Fe-4S" evidence="7">
    <location>
        <begin position="119"/>
        <end position="274"/>
    </location>
</feature>
<dbReference type="Pfam" id="PF01077">
    <property type="entry name" value="NIR_SIR"/>
    <property type="match status" value="2"/>
</dbReference>
<dbReference type="InterPro" id="IPR006066">
    <property type="entry name" value="NO2/SO3_Rdtase_FeS/sirohaem_BS"/>
</dbReference>
<dbReference type="InterPro" id="IPR006067">
    <property type="entry name" value="NO2/SO3_Rdtase_4Fe4S_dom"/>
</dbReference>
<keyword evidence="4" id="KW-0560">Oxidoreductase</keyword>
<feature type="domain" description="Nitrite/sulphite reductase 4Fe-4S" evidence="7">
    <location>
        <begin position="406"/>
        <end position="543"/>
    </location>
</feature>
<evidence type="ECO:0000259" key="8">
    <source>
        <dbReference type="Pfam" id="PF03460"/>
    </source>
</evidence>
<dbReference type="InterPro" id="IPR045854">
    <property type="entry name" value="NO2/SO3_Rdtase_4Fe4S_sf"/>
</dbReference>
<reference evidence="9" key="1">
    <citation type="submission" date="2018-05" db="EMBL/GenBank/DDBJ databases">
        <authorList>
            <person name="Lanie J.A."/>
            <person name="Ng W.-L."/>
            <person name="Kazmierczak K.M."/>
            <person name="Andrzejewski T.M."/>
            <person name="Davidsen T.M."/>
            <person name="Wayne K.J."/>
            <person name="Tettelin H."/>
            <person name="Glass J.I."/>
            <person name="Rusch D."/>
            <person name="Podicherti R."/>
            <person name="Tsui H.-C.T."/>
            <person name="Winkler M.E."/>
        </authorList>
    </citation>
    <scope>NUCLEOTIDE SEQUENCE</scope>
</reference>
<gene>
    <name evidence="9" type="ORF">METZ01_LOCUS62669</name>
</gene>
<dbReference type="GO" id="GO:0020037">
    <property type="term" value="F:heme binding"/>
    <property type="evidence" value="ECO:0007669"/>
    <property type="project" value="InterPro"/>
</dbReference>
<keyword evidence="5" id="KW-0408">Iron</keyword>
<dbReference type="InterPro" id="IPR036136">
    <property type="entry name" value="Nit/Sulf_reduc_fer-like_dom_sf"/>
</dbReference>
<evidence type="ECO:0000256" key="5">
    <source>
        <dbReference type="ARBA" id="ARBA00023004"/>
    </source>
</evidence>
<dbReference type="GO" id="GO:0046872">
    <property type="term" value="F:metal ion binding"/>
    <property type="evidence" value="ECO:0007669"/>
    <property type="project" value="UniProtKB-KW"/>
</dbReference>
<proteinExistence type="predicted"/>
<sequence>MYKYNTDDTQFLVERVDQFEKQLKRYLVGDLDDAKFKSLRLRNGVYMELHAHMLRVAIPYGVMNSKQLIALADVADKYDRGFGHFTTRQNIQFNWIEIAEIANLLRELSSVDLHAIQTSGKATRNITADPLSGLTEGEIADARPYCELIRRWFNLHPEFSWLPGKFKIAVNGAKLDETALRIHDLGLRLLRNDKGELGFSVYVGGGLGAVAVIGAETASFVPVEDILSYLESVMRVYNLKGRRDNIKRLRIKFLVKELGAAEFSRLVDEDWKHTKNDPELKLNINHLAQLEKDFALPVKPLEIDRFEEPVDFNYSIWKKNNVRAHKLSGYSIVNVSLTKQGSSPGDVTSKQMRILADLADQYSNSYLRTTKRQSIVFPHVRKDQVFDLWQSLEEHGLASPHQGTLAQIVACPGNDYCDLAKAASIPIATRVQQRFDDMDKMLDIGDLNINISGCENSCAHHHIADIGLLGMKKNNVEFYQITVAGETLNETVIGKKLGRSICSDEIVDAIENIVNVYLENRDEEEQFKEVFKRIGLAPFKERVYD</sequence>
<dbReference type="InterPro" id="IPR051329">
    <property type="entry name" value="NIR_SIR_4Fe-4S"/>
</dbReference>
<keyword evidence="3" id="KW-0479">Metal-binding</keyword>
<evidence type="ECO:0000313" key="9">
    <source>
        <dbReference type="EMBL" id="SVA09815.1"/>
    </source>
</evidence>
<evidence type="ECO:0000256" key="1">
    <source>
        <dbReference type="ARBA" id="ARBA00022485"/>
    </source>
</evidence>
<dbReference type="GO" id="GO:0051539">
    <property type="term" value="F:4 iron, 4 sulfur cluster binding"/>
    <property type="evidence" value="ECO:0007669"/>
    <property type="project" value="UniProtKB-KW"/>
</dbReference>
<dbReference type="Pfam" id="PF03460">
    <property type="entry name" value="NIR_SIR_ferr"/>
    <property type="match status" value="2"/>
</dbReference>
<dbReference type="EMBL" id="UINC01003855">
    <property type="protein sequence ID" value="SVA09815.1"/>
    <property type="molecule type" value="Genomic_DNA"/>
</dbReference>
<dbReference type="GO" id="GO:0016491">
    <property type="term" value="F:oxidoreductase activity"/>
    <property type="evidence" value="ECO:0007669"/>
    <property type="project" value="UniProtKB-KW"/>
</dbReference>
<name>A0A381T0Q9_9ZZZZ</name>
<dbReference type="Gene3D" id="3.30.70.3340">
    <property type="match status" value="1"/>
</dbReference>
<organism evidence="9">
    <name type="scientific">marine metagenome</name>
    <dbReference type="NCBI Taxonomy" id="408172"/>
    <lineage>
        <taxon>unclassified sequences</taxon>
        <taxon>metagenomes</taxon>
        <taxon>ecological metagenomes</taxon>
    </lineage>
</organism>